<accession>A0A9X2C0G3</accession>
<dbReference type="Proteomes" id="UP001139353">
    <property type="component" value="Unassembled WGS sequence"/>
</dbReference>
<organism evidence="2 3">
    <name type="scientific">Scleromatobacter humisilvae</name>
    <dbReference type="NCBI Taxonomy" id="2897159"/>
    <lineage>
        <taxon>Bacteria</taxon>
        <taxon>Pseudomonadati</taxon>
        <taxon>Pseudomonadota</taxon>
        <taxon>Betaproteobacteria</taxon>
        <taxon>Burkholderiales</taxon>
        <taxon>Sphaerotilaceae</taxon>
        <taxon>Scleromatobacter</taxon>
    </lineage>
</organism>
<name>A0A9X2C0G3_9BURK</name>
<protein>
    <submittedName>
        <fullName evidence="2">YceI family protein</fullName>
    </submittedName>
</protein>
<dbReference type="RefSeq" id="WP_275683774.1">
    <property type="nucleotide sequence ID" value="NZ_JAJLJH010000005.1"/>
</dbReference>
<evidence type="ECO:0000313" key="3">
    <source>
        <dbReference type="Proteomes" id="UP001139353"/>
    </source>
</evidence>
<reference evidence="2" key="1">
    <citation type="submission" date="2021-11" db="EMBL/GenBank/DDBJ databases">
        <title>BS-T2-15 a new species belonging to the Comamonadaceae family isolated from the soil of a French oak forest.</title>
        <authorList>
            <person name="Mieszkin S."/>
            <person name="Alain K."/>
        </authorList>
    </citation>
    <scope>NUCLEOTIDE SEQUENCE</scope>
    <source>
        <strain evidence="2">BS-T2-15</strain>
    </source>
</reference>
<comment type="caution">
    <text evidence="2">The sequence shown here is derived from an EMBL/GenBank/DDBJ whole genome shotgun (WGS) entry which is preliminary data.</text>
</comment>
<dbReference type="InterPro" id="IPR036761">
    <property type="entry name" value="TTHA0802/YceI-like_sf"/>
</dbReference>
<sequence>MVALLCACPGFALAQAQSVSGPITYRLDPNHTFATFEVRHFGTSTLRGRIGPITGEVMVDRAAKAGDLRLRIPVASVETGMGVLDARLKAPDLLATAEYPEAYFVATRFQFDAAGGVKEVRGEFTLRGVGEPLSLVARSFACRHDEMLERDVCGGDFEADLKRGRFGATLGEPFVSDDVHLVIQVEAIAP</sequence>
<dbReference type="PANTHER" id="PTHR34406">
    <property type="entry name" value="PROTEIN YCEI"/>
    <property type="match status" value="1"/>
</dbReference>
<dbReference type="PANTHER" id="PTHR34406:SF2">
    <property type="entry name" value="PERIPLASMIC PROTEIN"/>
    <property type="match status" value="1"/>
</dbReference>
<dbReference type="Pfam" id="PF04264">
    <property type="entry name" value="YceI"/>
    <property type="match status" value="1"/>
</dbReference>
<dbReference type="EMBL" id="JAJLJH010000005">
    <property type="protein sequence ID" value="MCK9687738.1"/>
    <property type="molecule type" value="Genomic_DNA"/>
</dbReference>
<dbReference type="InterPro" id="IPR007372">
    <property type="entry name" value="Lipid/polyisoprenoid-bd_YceI"/>
</dbReference>
<gene>
    <name evidence="2" type="ORF">LPC04_18710</name>
</gene>
<proteinExistence type="predicted"/>
<dbReference type="SUPFAM" id="SSF101874">
    <property type="entry name" value="YceI-like"/>
    <property type="match status" value="1"/>
</dbReference>
<evidence type="ECO:0000313" key="2">
    <source>
        <dbReference type="EMBL" id="MCK9687738.1"/>
    </source>
</evidence>
<evidence type="ECO:0000259" key="1">
    <source>
        <dbReference type="SMART" id="SM00867"/>
    </source>
</evidence>
<dbReference type="SMART" id="SM00867">
    <property type="entry name" value="YceI"/>
    <property type="match status" value="1"/>
</dbReference>
<dbReference type="Gene3D" id="2.40.128.110">
    <property type="entry name" value="Lipid/polyisoprenoid-binding, YceI-like"/>
    <property type="match status" value="1"/>
</dbReference>
<keyword evidence="3" id="KW-1185">Reference proteome</keyword>
<feature type="domain" description="Lipid/polyisoprenoid-binding YceI-like" evidence="1">
    <location>
        <begin position="24"/>
        <end position="188"/>
    </location>
</feature>
<dbReference type="AlphaFoldDB" id="A0A9X2C0G3"/>